<evidence type="ECO:0000313" key="2">
    <source>
        <dbReference type="Proteomes" id="UP000054279"/>
    </source>
</evidence>
<dbReference type="HOGENOM" id="CLU_2689405_0_0_1"/>
<evidence type="ECO:0000313" key="1">
    <source>
        <dbReference type="EMBL" id="KIJ29811.1"/>
    </source>
</evidence>
<sequence>MYLSEVTKFSYLAYGNARLTPVRIVDPNLELWLKLELDGPAGDAFLGSSSTSFHTSQDLDRSTAKQFQHCECFV</sequence>
<name>A0A0C9UWX2_SPHS4</name>
<keyword evidence="2" id="KW-1185">Reference proteome</keyword>
<gene>
    <name evidence="1" type="ORF">M422DRAFT_36841</name>
</gene>
<accession>A0A0C9UWX2</accession>
<reference evidence="1 2" key="1">
    <citation type="submission" date="2014-06" db="EMBL/GenBank/DDBJ databases">
        <title>Evolutionary Origins and Diversification of the Mycorrhizal Mutualists.</title>
        <authorList>
            <consortium name="DOE Joint Genome Institute"/>
            <consortium name="Mycorrhizal Genomics Consortium"/>
            <person name="Kohler A."/>
            <person name="Kuo A."/>
            <person name="Nagy L.G."/>
            <person name="Floudas D."/>
            <person name="Copeland A."/>
            <person name="Barry K.W."/>
            <person name="Cichocki N."/>
            <person name="Veneault-Fourrey C."/>
            <person name="LaButti K."/>
            <person name="Lindquist E.A."/>
            <person name="Lipzen A."/>
            <person name="Lundell T."/>
            <person name="Morin E."/>
            <person name="Murat C."/>
            <person name="Riley R."/>
            <person name="Ohm R."/>
            <person name="Sun H."/>
            <person name="Tunlid A."/>
            <person name="Henrissat B."/>
            <person name="Grigoriev I.V."/>
            <person name="Hibbett D.S."/>
            <person name="Martin F."/>
        </authorList>
    </citation>
    <scope>NUCLEOTIDE SEQUENCE [LARGE SCALE GENOMIC DNA]</scope>
    <source>
        <strain evidence="1 2">SS14</strain>
    </source>
</reference>
<dbReference type="EMBL" id="KN837275">
    <property type="protein sequence ID" value="KIJ29811.1"/>
    <property type="molecule type" value="Genomic_DNA"/>
</dbReference>
<dbReference type="AlphaFoldDB" id="A0A0C9UWX2"/>
<proteinExistence type="predicted"/>
<protein>
    <submittedName>
        <fullName evidence="1">Unplaced genomic scaffold SPHSTscaffold_200, whole genome shotgun sequence</fullName>
    </submittedName>
</protein>
<dbReference type="Proteomes" id="UP000054279">
    <property type="component" value="Unassembled WGS sequence"/>
</dbReference>
<organism evidence="1 2">
    <name type="scientific">Sphaerobolus stellatus (strain SS14)</name>
    <dbReference type="NCBI Taxonomy" id="990650"/>
    <lineage>
        <taxon>Eukaryota</taxon>
        <taxon>Fungi</taxon>
        <taxon>Dikarya</taxon>
        <taxon>Basidiomycota</taxon>
        <taxon>Agaricomycotina</taxon>
        <taxon>Agaricomycetes</taxon>
        <taxon>Phallomycetidae</taxon>
        <taxon>Geastrales</taxon>
        <taxon>Sphaerobolaceae</taxon>
        <taxon>Sphaerobolus</taxon>
    </lineage>
</organism>